<feature type="chain" id="PRO_5016692720" description="VCBS repeat-containing protein" evidence="5">
    <location>
        <begin position="23"/>
        <end position="1000"/>
    </location>
</feature>
<dbReference type="PANTHER" id="PTHR46580:SF4">
    <property type="entry name" value="ATP_GTP-BINDING PROTEIN"/>
    <property type="match status" value="1"/>
</dbReference>
<gene>
    <name evidence="6" type="ORF">HYN46_00300</name>
</gene>
<dbReference type="SUPFAM" id="SSF69318">
    <property type="entry name" value="Integrin alpha N-terminal domain"/>
    <property type="match status" value="1"/>
</dbReference>
<dbReference type="Gene3D" id="2.40.128.340">
    <property type="match status" value="1"/>
</dbReference>
<keyword evidence="7" id="KW-1185">Reference proteome</keyword>
<protein>
    <recommendedName>
        <fullName evidence="8">VCBS repeat-containing protein</fullName>
    </recommendedName>
</protein>
<dbReference type="KEGG" id="mbah:HYN46_00300"/>
<reference evidence="6 7" key="1">
    <citation type="submission" date="2018-07" db="EMBL/GenBank/DDBJ databases">
        <title>Genome sequencing of Moraxellaceae gen. HYN0046.</title>
        <authorList>
            <person name="Kim M."/>
            <person name="Yi H."/>
        </authorList>
    </citation>
    <scope>NUCLEOTIDE SEQUENCE [LARGE SCALE GENOMIC DNA]</scope>
    <source>
        <strain evidence="6 7">HYN0046</strain>
    </source>
</reference>
<dbReference type="GO" id="GO:0005576">
    <property type="term" value="C:extracellular region"/>
    <property type="evidence" value="ECO:0007669"/>
    <property type="project" value="UniProtKB-SubCell"/>
</dbReference>
<dbReference type="GO" id="GO:0005737">
    <property type="term" value="C:cytoplasm"/>
    <property type="evidence" value="ECO:0007669"/>
    <property type="project" value="InterPro"/>
</dbReference>
<dbReference type="Proteomes" id="UP000253940">
    <property type="component" value="Chromosome"/>
</dbReference>
<comment type="subcellular location">
    <subcellularLocation>
        <location evidence="1">Secreted</location>
    </subcellularLocation>
</comment>
<name>A0A345P2G4_9GAMM</name>
<dbReference type="Pfam" id="PF03534">
    <property type="entry name" value="SpvB"/>
    <property type="match status" value="1"/>
</dbReference>
<dbReference type="PANTHER" id="PTHR46580">
    <property type="entry name" value="SENSOR KINASE-RELATED"/>
    <property type="match status" value="1"/>
</dbReference>
<evidence type="ECO:0008006" key="8">
    <source>
        <dbReference type="Google" id="ProtNLM"/>
    </source>
</evidence>
<feature type="signal peptide" evidence="5">
    <location>
        <begin position="1"/>
        <end position="22"/>
    </location>
</feature>
<sequence>MKLKNKLLLTLSILAVMHASHAAEVEAGGLTGKFSVSPSGGAVYDIPLALPAGINGVQPSLSVTYNSQGGYGLLGQGASLSGLSVLQRCGQVKIIDGTNRPIAGDANDRLCLDGQQLLLVSGDSYWADNAIYSTEIKNFARVQAVVDQGNKYYQVIAKDGQVSRYGSRDDSRERAGDSSFDPNLIIAWYIDTAYKREYPGVGITYAYRIVNPSDFGINDGNMISKKMLDAIRYVYGSNDATVKAVMNYMPVNLYSKQYAPGGLHLQNNYLLKGISVCESSGNAPCGETSSGAEQGKLISKYKFGYQDTNQDNAMARLPKLTSVTACGINDQCLKPVTFNYNAVNLQVDKRVVQLSGVADADRVIHGDFNGDGLADLVITPVLPDRQISALTDFPQTAPLNLFFSDGYNFNKTIKQRSTYPNVYNCRSELVNGTYYIHYGVNDPKAFPCNAYENLSNFIPIPNAKTSLGYAALSTAPYSSQNSIITLMFSAASFVLNSDVNGSFNPDEVRTPTTGYGIFFDTLSNFQAAQINDDGIPDLVQFLGNSFVYVLGGSTASDYITNMGYAPSSIQLGSNFSLPQEEHFFADVNGDGISDVIVLNSFLSNIKTAFLKNIGYDHEVVYDYSSVAPPPNINNGDFTLTGDFNGDGLLDIASYYASSRQLLVHFSKGNGYFESIKFNITNPNTKLSSLYTWVADWNGDGRADIVNWDKDAQVFHVFLGSRGAEGKIFVPYDQGGIDYVASSYDRVFPDDYNGDGRTDVLGLNGSQATIWSNNGTNGELNQIDTFSGTIKVQFSRLTDKSIYIKDTNAAVPQQNDIQDARQVVKSVQTSNGIGGYSEPMLYFYGGLKVDRDRGSLGFRWITSTVVNDAARDETGGGQRWSKELYTEYSQQFPFVGLVANSKTFTCNHTTATATCYDLTTTQNNWQYKPFTLNSAVGARTSYFPYVNDSHTQTYRLDQMYQGGAVAMVGKTESAPSAHPEIVPISNAVLSLPAILSVLLDE</sequence>
<keyword evidence="4" id="KW-0843">Virulence</keyword>
<evidence type="ECO:0000256" key="1">
    <source>
        <dbReference type="ARBA" id="ARBA00004613"/>
    </source>
</evidence>
<dbReference type="InterPro" id="IPR028994">
    <property type="entry name" value="Integrin_alpha_N"/>
</dbReference>
<dbReference type="Pfam" id="PF13517">
    <property type="entry name" value="FG-GAP_3"/>
    <property type="match status" value="1"/>
</dbReference>
<evidence type="ECO:0000313" key="6">
    <source>
        <dbReference type="EMBL" id="AXI01473.1"/>
    </source>
</evidence>
<keyword evidence="2" id="KW-0964">Secreted</keyword>
<dbReference type="EMBL" id="CP031222">
    <property type="protein sequence ID" value="AXI01473.1"/>
    <property type="molecule type" value="Genomic_DNA"/>
</dbReference>
<organism evidence="6 7">
    <name type="scientific">Aquirhabdus parva</name>
    <dbReference type="NCBI Taxonomy" id="2283318"/>
    <lineage>
        <taxon>Bacteria</taxon>
        <taxon>Pseudomonadati</taxon>
        <taxon>Pseudomonadota</taxon>
        <taxon>Gammaproteobacteria</taxon>
        <taxon>Moraxellales</taxon>
        <taxon>Moraxellaceae</taxon>
        <taxon>Aquirhabdus</taxon>
    </lineage>
</organism>
<accession>A0A345P2G4</accession>
<evidence type="ECO:0000256" key="5">
    <source>
        <dbReference type="SAM" id="SignalP"/>
    </source>
</evidence>
<proteinExistence type="predicted"/>
<dbReference type="OrthoDB" id="6091599at2"/>
<dbReference type="AlphaFoldDB" id="A0A345P2G4"/>
<evidence type="ECO:0000256" key="4">
    <source>
        <dbReference type="ARBA" id="ARBA00023026"/>
    </source>
</evidence>
<evidence type="ECO:0000313" key="7">
    <source>
        <dbReference type="Proteomes" id="UP000253940"/>
    </source>
</evidence>
<dbReference type="InterPro" id="IPR013517">
    <property type="entry name" value="FG-GAP"/>
</dbReference>
<keyword evidence="3 5" id="KW-0732">Signal</keyword>
<evidence type="ECO:0000256" key="2">
    <source>
        <dbReference type="ARBA" id="ARBA00022525"/>
    </source>
</evidence>
<dbReference type="InterPro" id="IPR003284">
    <property type="entry name" value="Sal_SpvB"/>
</dbReference>
<evidence type="ECO:0000256" key="3">
    <source>
        <dbReference type="ARBA" id="ARBA00022729"/>
    </source>
</evidence>